<name>B4LMB9_DROVI</name>
<reference evidence="3 5" key="1">
    <citation type="journal article" date="2007" name="Nature">
        <title>Evolution of genes and genomes on the Drosophila phylogeny.</title>
        <authorList>
            <consortium name="Drosophila 12 Genomes Consortium"/>
            <person name="Clark A.G."/>
            <person name="Eisen M.B."/>
            <person name="Smith D.R."/>
            <person name="Bergman C.M."/>
            <person name="Oliver B."/>
            <person name="Markow T.A."/>
            <person name="Kaufman T.C."/>
            <person name="Kellis M."/>
            <person name="Gelbart W."/>
            <person name="Iyer V.N."/>
            <person name="Pollard D.A."/>
            <person name="Sackton T.B."/>
            <person name="Larracuente A.M."/>
            <person name="Singh N.D."/>
            <person name="Abad J.P."/>
            <person name="Abt D.N."/>
            <person name="Adryan B."/>
            <person name="Aguade M."/>
            <person name="Akashi H."/>
            <person name="Anderson W.W."/>
            <person name="Aquadro C.F."/>
            <person name="Ardell D.H."/>
            <person name="Arguello R."/>
            <person name="Artieri C.G."/>
            <person name="Barbash D.A."/>
            <person name="Barker D."/>
            <person name="Barsanti P."/>
            <person name="Batterham P."/>
            <person name="Batzoglou S."/>
            <person name="Begun D."/>
            <person name="Bhutkar A."/>
            <person name="Blanco E."/>
            <person name="Bosak S.A."/>
            <person name="Bradley R.K."/>
            <person name="Brand A.D."/>
            <person name="Brent M.R."/>
            <person name="Brooks A.N."/>
            <person name="Brown R.H."/>
            <person name="Butlin R.K."/>
            <person name="Caggese C."/>
            <person name="Calvi B.R."/>
            <person name="Bernardo de Carvalho A."/>
            <person name="Caspi A."/>
            <person name="Castrezana S."/>
            <person name="Celniker S.E."/>
            <person name="Chang J.L."/>
            <person name="Chapple C."/>
            <person name="Chatterji S."/>
            <person name="Chinwalla A."/>
            <person name="Civetta A."/>
            <person name="Clifton S.W."/>
            <person name="Comeron J.M."/>
            <person name="Costello J.C."/>
            <person name="Coyne J.A."/>
            <person name="Daub J."/>
            <person name="David R.G."/>
            <person name="Delcher A.L."/>
            <person name="Delehaunty K."/>
            <person name="Do C.B."/>
            <person name="Ebling H."/>
            <person name="Edwards K."/>
            <person name="Eickbush T."/>
            <person name="Evans J.D."/>
            <person name="Filipski A."/>
            <person name="Findeiss S."/>
            <person name="Freyhult E."/>
            <person name="Fulton L."/>
            <person name="Fulton R."/>
            <person name="Garcia A.C."/>
            <person name="Gardiner A."/>
            <person name="Garfield D.A."/>
            <person name="Garvin B.E."/>
            <person name="Gibson G."/>
            <person name="Gilbert D."/>
            <person name="Gnerre S."/>
            <person name="Godfrey J."/>
            <person name="Good R."/>
            <person name="Gotea V."/>
            <person name="Gravely B."/>
            <person name="Greenberg A.J."/>
            <person name="Griffiths-Jones S."/>
            <person name="Gross S."/>
            <person name="Guigo R."/>
            <person name="Gustafson E.A."/>
            <person name="Haerty W."/>
            <person name="Hahn M.W."/>
            <person name="Halligan D.L."/>
            <person name="Halpern A.L."/>
            <person name="Halter G.M."/>
            <person name="Han M.V."/>
            <person name="Heger A."/>
            <person name="Hillier L."/>
            <person name="Hinrichs A.S."/>
            <person name="Holmes I."/>
            <person name="Hoskins R.A."/>
            <person name="Hubisz M.J."/>
            <person name="Hultmark D."/>
            <person name="Huntley M.A."/>
            <person name="Jaffe D.B."/>
            <person name="Jagadeeshan S."/>
            <person name="Jeck W.R."/>
            <person name="Johnson J."/>
            <person name="Jones C.D."/>
            <person name="Jordan W.C."/>
            <person name="Karpen G.H."/>
            <person name="Kataoka E."/>
            <person name="Keightley P.D."/>
            <person name="Kheradpour P."/>
            <person name="Kirkness E.F."/>
            <person name="Koerich L.B."/>
            <person name="Kristiansen K."/>
            <person name="Kudrna D."/>
            <person name="Kulathinal R.J."/>
            <person name="Kumar S."/>
            <person name="Kwok R."/>
            <person name="Lander E."/>
            <person name="Langley C.H."/>
            <person name="Lapoint R."/>
            <person name="Lazzaro B.P."/>
            <person name="Lee S.J."/>
            <person name="Levesque L."/>
            <person name="Li R."/>
            <person name="Lin C.F."/>
            <person name="Lin M.F."/>
            <person name="Lindblad-Toh K."/>
            <person name="Llopart A."/>
            <person name="Long M."/>
            <person name="Low L."/>
            <person name="Lozovsky E."/>
            <person name="Lu J."/>
            <person name="Luo M."/>
            <person name="Machado C.A."/>
            <person name="Makalowski W."/>
            <person name="Marzo M."/>
            <person name="Matsuda M."/>
            <person name="Matzkin L."/>
            <person name="McAllister B."/>
            <person name="McBride C.S."/>
            <person name="McKernan B."/>
            <person name="McKernan K."/>
            <person name="Mendez-Lago M."/>
            <person name="Minx P."/>
            <person name="Mollenhauer M.U."/>
            <person name="Montooth K."/>
            <person name="Mount S.M."/>
            <person name="Mu X."/>
            <person name="Myers E."/>
            <person name="Negre B."/>
            <person name="Newfeld S."/>
            <person name="Nielsen R."/>
            <person name="Noor M.A."/>
            <person name="O'Grady P."/>
            <person name="Pachter L."/>
            <person name="Papaceit M."/>
            <person name="Parisi M.J."/>
            <person name="Parisi M."/>
            <person name="Parts L."/>
            <person name="Pedersen J.S."/>
            <person name="Pesole G."/>
            <person name="Phillippy A.M."/>
            <person name="Ponting C.P."/>
            <person name="Pop M."/>
            <person name="Porcelli D."/>
            <person name="Powell J.R."/>
            <person name="Prohaska S."/>
            <person name="Pruitt K."/>
            <person name="Puig M."/>
            <person name="Quesneville H."/>
            <person name="Ram K.R."/>
            <person name="Rand D."/>
            <person name="Rasmussen M.D."/>
            <person name="Reed L.K."/>
            <person name="Reenan R."/>
            <person name="Reily A."/>
            <person name="Remington K.A."/>
            <person name="Rieger T.T."/>
            <person name="Ritchie M.G."/>
            <person name="Robin C."/>
            <person name="Rogers Y.H."/>
            <person name="Rohde C."/>
            <person name="Rozas J."/>
            <person name="Rubenfield M.J."/>
            <person name="Ruiz A."/>
            <person name="Russo S."/>
            <person name="Salzberg S.L."/>
            <person name="Sanchez-Gracia A."/>
            <person name="Saranga D.J."/>
            <person name="Sato H."/>
            <person name="Schaeffer S.W."/>
            <person name="Schatz M.C."/>
            <person name="Schlenke T."/>
            <person name="Schwartz R."/>
            <person name="Segarra C."/>
            <person name="Singh R.S."/>
            <person name="Sirot L."/>
            <person name="Sirota M."/>
            <person name="Sisneros N.B."/>
            <person name="Smith C.D."/>
            <person name="Smith T.F."/>
            <person name="Spieth J."/>
            <person name="Stage D.E."/>
            <person name="Stark A."/>
            <person name="Stephan W."/>
            <person name="Strausberg R.L."/>
            <person name="Strempel S."/>
            <person name="Sturgill D."/>
            <person name="Sutton G."/>
            <person name="Sutton G.G."/>
            <person name="Tao W."/>
            <person name="Teichmann S."/>
            <person name="Tobari Y.N."/>
            <person name="Tomimura Y."/>
            <person name="Tsolas J.M."/>
            <person name="Valente V.L."/>
            <person name="Venter E."/>
            <person name="Venter J.C."/>
            <person name="Vicario S."/>
            <person name="Vieira F.G."/>
            <person name="Vilella A.J."/>
            <person name="Villasante A."/>
            <person name="Walenz B."/>
            <person name="Wang J."/>
            <person name="Wasserman M."/>
            <person name="Watts T."/>
            <person name="Wilson D."/>
            <person name="Wilson R.K."/>
            <person name="Wing R.A."/>
            <person name="Wolfner M.F."/>
            <person name="Wong A."/>
            <person name="Wong G.K."/>
            <person name="Wu C.I."/>
            <person name="Wu G."/>
            <person name="Yamamoto D."/>
            <person name="Yang H.P."/>
            <person name="Yang S.P."/>
            <person name="Yorke J.A."/>
            <person name="Yoshida K."/>
            <person name="Zdobnov E."/>
            <person name="Zhang P."/>
            <person name="Zhang Y."/>
            <person name="Zimin A.V."/>
            <person name="Baldwin J."/>
            <person name="Abdouelleil A."/>
            <person name="Abdulkadir J."/>
            <person name="Abebe A."/>
            <person name="Abera B."/>
            <person name="Abreu J."/>
            <person name="Acer S.C."/>
            <person name="Aftuck L."/>
            <person name="Alexander A."/>
            <person name="An P."/>
            <person name="Anderson E."/>
            <person name="Anderson S."/>
            <person name="Arachi H."/>
            <person name="Azer M."/>
            <person name="Bachantsang P."/>
            <person name="Barry A."/>
            <person name="Bayul T."/>
            <person name="Berlin A."/>
            <person name="Bessette D."/>
            <person name="Bloom T."/>
            <person name="Blye J."/>
            <person name="Boguslavskiy L."/>
            <person name="Bonnet C."/>
            <person name="Boukhgalter B."/>
            <person name="Bourzgui I."/>
            <person name="Brown A."/>
            <person name="Cahill P."/>
            <person name="Channer S."/>
            <person name="Cheshatsang Y."/>
            <person name="Chuda L."/>
            <person name="Citroen M."/>
            <person name="Collymore A."/>
            <person name="Cooke P."/>
            <person name="Costello M."/>
            <person name="D'Aco K."/>
            <person name="Daza R."/>
            <person name="De Haan G."/>
            <person name="DeGray S."/>
            <person name="DeMaso C."/>
            <person name="Dhargay N."/>
            <person name="Dooley K."/>
            <person name="Dooley E."/>
            <person name="Doricent M."/>
            <person name="Dorje P."/>
            <person name="Dorjee K."/>
            <person name="Dupes A."/>
            <person name="Elong R."/>
            <person name="Falk J."/>
            <person name="Farina A."/>
            <person name="Faro S."/>
            <person name="Ferguson D."/>
            <person name="Fisher S."/>
            <person name="Foley C.D."/>
            <person name="Franke A."/>
            <person name="Friedrich D."/>
            <person name="Gadbois L."/>
            <person name="Gearin G."/>
            <person name="Gearin C.R."/>
            <person name="Giannoukos G."/>
            <person name="Goode T."/>
            <person name="Graham J."/>
            <person name="Grandbois E."/>
            <person name="Grewal S."/>
            <person name="Gyaltsen K."/>
            <person name="Hafez N."/>
            <person name="Hagos B."/>
            <person name="Hall J."/>
            <person name="Henson C."/>
            <person name="Hollinger A."/>
            <person name="Honan T."/>
            <person name="Huard M.D."/>
            <person name="Hughes L."/>
            <person name="Hurhula B."/>
            <person name="Husby M.E."/>
            <person name="Kamat A."/>
            <person name="Kanga B."/>
            <person name="Kashin S."/>
            <person name="Khazanovich D."/>
            <person name="Kisner P."/>
            <person name="Lance K."/>
            <person name="Lara M."/>
            <person name="Lee W."/>
            <person name="Lennon N."/>
            <person name="Letendre F."/>
            <person name="LeVine R."/>
            <person name="Lipovsky A."/>
            <person name="Liu X."/>
            <person name="Liu J."/>
            <person name="Liu S."/>
            <person name="Lokyitsang T."/>
            <person name="Lokyitsang Y."/>
            <person name="Lubonja R."/>
            <person name="Lui A."/>
            <person name="MacDonald P."/>
            <person name="Magnisalis V."/>
            <person name="Maru K."/>
            <person name="Matthews C."/>
            <person name="McCusker W."/>
            <person name="McDonough S."/>
            <person name="Mehta T."/>
            <person name="Meldrim J."/>
            <person name="Meneus L."/>
            <person name="Mihai O."/>
            <person name="Mihalev A."/>
            <person name="Mihova T."/>
            <person name="Mittelman R."/>
            <person name="Mlenga V."/>
            <person name="Montmayeur A."/>
            <person name="Mulrain L."/>
            <person name="Navidi A."/>
            <person name="Naylor J."/>
            <person name="Negash T."/>
            <person name="Nguyen T."/>
            <person name="Nguyen N."/>
            <person name="Nicol R."/>
            <person name="Norbu C."/>
            <person name="Norbu N."/>
            <person name="Novod N."/>
            <person name="O'Neill B."/>
            <person name="Osman S."/>
            <person name="Markiewicz E."/>
            <person name="Oyono O.L."/>
            <person name="Patti C."/>
            <person name="Phunkhang P."/>
            <person name="Pierre F."/>
            <person name="Priest M."/>
            <person name="Raghuraman S."/>
            <person name="Rege F."/>
            <person name="Reyes R."/>
            <person name="Rise C."/>
            <person name="Rogov P."/>
            <person name="Ross K."/>
            <person name="Ryan E."/>
            <person name="Settipalli S."/>
            <person name="Shea T."/>
            <person name="Sherpa N."/>
            <person name="Shi L."/>
            <person name="Shih D."/>
            <person name="Sparrow T."/>
            <person name="Spaulding J."/>
            <person name="Stalker J."/>
            <person name="Stange-Thomann N."/>
            <person name="Stavropoulos S."/>
            <person name="Stone C."/>
            <person name="Strader C."/>
            <person name="Tesfaye S."/>
            <person name="Thomson T."/>
            <person name="Thoulutsang Y."/>
            <person name="Thoulutsang D."/>
            <person name="Topham K."/>
            <person name="Topping I."/>
            <person name="Tsamla T."/>
            <person name="Vassiliev H."/>
            <person name="Vo A."/>
            <person name="Wangchuk T."/>
            <person name="Wangdi T."/>
            <person name="Weiand M."/>
            <person name="Wilkinson J."/>
            <person name="Wilson A."/>
            <person name="Yadav S."/>
            <person name="Young G."/>
            <person name="Yu Q."/>
            <person name="Zembek L."/>
            <person name="Zhong D."/>
            <person name="Zimmer A."/>
            <person name="Zwirko Z."/>
            <person name="Jaffe D.B."/>
            <person name="Alvarez P."/>
            <person name="Brockman W."/>
            <person name="Butler J."/>
            <person name="Chin C."/>
            <person name="Gnerre S."/>
            <person name="Grabherr M."/>
            <person name="Kleber M."/>
            <person name="Mauceli E."/>
            <person name="MacCallum I."/>
        </authorList>
    </citation>
    <scope>NUCLEOTIDE SEQUENCE [LARGE SCALE GENOMIC DNA]</scope>
    <source>
        <strain evidence="3">TSC#15010-1051.87</strain>
        <strain evidence="5">Tucson 15010-1051.87</strain>
    </source>
</reference>
<accession>B4LMB9</accession>
<keyword evidence="2" id="KW-0732">Signal</keyword>
<feature type="signal peptide" evidence="2">
    <location>
        <begin position="1"/>
        <end position="21"/>
    </location>
</feature>
<reference evidence="3" key="2">
    <citation type="journal article" date="2008" name="Bioinformatics">
        <title>Assembly reconciliation.</title>
        <authorList>
            <person name="Zimin A.V."/>
            <person name="Smith D.R."/>
            <person name="Sutton G."/>
            <person name="Yorke J.A."/>
        </authorList>
    </citation>
    <scope>NUCLEOTIDE SEQUENCE</scope>
    <source>
        <strain evidence="3">TSC#15010-1051.87</strain>
    </source>
</reference>
<keyword evidence="5" id="KW-1185">Reference proteome</keyword>
<evidence type="ECO:0000256" key="1">
    <source>
        <dbReference type="SAM" id="MobiDB-lite"/>
    </source>
</evidence>
<proteinExistence type="predicted"/>
<evidence type="ECO:0000313" key="3">
    <source>
        <dbReference type="EMBL" id="EDW62014.2"/>
    </source>
</evidence>
<dbReference type="OrthoDB" id="7697912at2759"/>
<dbReference type="HOGENOM" id="CLU_1012902_0_0_1"/>
<evidence type="ECO:0000313" key="4">
    <source>
        <dbReference type="EMBL" id="KRF80387.1"/>
    </source>
</evidence>
<evidence type="ECO:0000256" key="2">
    <source>
        <dbReference type="SAM" id="SignalP"/>
    </source>
</evidence>
<dbReference type="Proteomes" id="UP000008792">
    <property type="component" value="Unassembled WGS sequence"/>
</dbReference>
<feature type="chain" id="PRO_5014298856" evidence="2">
    <location>
        <begin position="22"/>
        <end position="469"/>
    </location>
</feature>
<dbReference type="InParanoid" id="B4LMB9"/>
<dbReference type="EMBL" id="CH940648">
    <property type="protein sequence ID" value="KRF80387.1"/>
    <property type="molecule type" value="Genomic_DNA"/>
</dbReference>
<organism evidence="3 5">
    <name type="scientific">Drosophila virilis</name>
    <name type="common">Fruit fly</name>
    <dbReference type="NCBI Taxonomy" id="7244"/>
    <lineage>
        <taxon>Eukaryota</taxon>
        <taxon>Metazoa</taxon>
        <taxon>Ecdysozoa</taxon>
        <taxon>Arthropoda</taxon>
        <taxon>Hexapoda</taxon>
        <taxon>Insecta</taxon>
        <taxon>Pterygota</taxon>
        <taxon>Neoptera</taxon>
        <taxon>Endopterygota</taxon>
        <taxon>Diptera</taxon>
        <taxon>Brachycera</taxon>
        <taxon>Muscomorpha</taxon>
        <taxon>Ephydroidea</taxon>
        <taxon>Drosophilidae</taxon>
        <taxon>Drosophila</taxon>
    </lineage>
</organism>
<dbReference type="eggNOG" id="ENOG502S95T">
    <property type="taxonomic scope" value="Eukaryota"/>
</dbReference>
<evidence type="ECO:0000313" key="5">
    <source>
        <dbReference type="Proteomes" id="UP000008792"/>
    </source>
</evidence>
<dbReference type="AlphaFoldDB" id="B4LMB9"/>
<reference evidence="3" key="3">
    <citation type="submission" date="2008-06" db="EMBL/GenBank/DDBJ databases">
        <authorList>
            <consortium name="FlyBase"/>
        </authorList>
    </citation>
    <scope>NUCLEOTIDE SEQUENCE</scope>
    <source>
        <strain evidence="3">TSC#15010-1051.87</strain>
    </source>
</reference>
<sequence length="469" mass="47723">MFAQLGAVCLLLLLQAALAPAQLITLRDGKVGVNFAGYHADAGLGGLLTGNAAHGGLSASAGTPWGSRAAAGIGGGLNGRTAGGAYAAAQANDDVGASALLGGSVGERGYIGSEAHVPGKVSIHSAQVSPQHVTSGPPAADDLPPVLPTAPSHIQKVKPPKKYSLIAQHLITLRDGKVGVNFAGYHADAGLGGLLTGNAAHGGLSASAGTPWGSRAAAGIGGGLNGRTAGGAYAAAQANDDVGASALLGGSVGERGYIGSEAHVPGKVSIHSAQVSPQHVTSGPPAADVLPPVLPTAPSHIQKVKPPKKYSLIAQHSDHSTTTQINENHVQTAAALPAAEVELNRQEPTPLIIVKRPRLRVKRPRQRQRTVYRTQVFVEEDQEQLQPQGEHQKSHSDESAKATPKSEAKVVQTRKYAKVASQRPQGVEGHVIAPQAQGVVGNALEIPIGILRSLQVSLGALTGGQPLPQ</sequence>
<protein>
    <submittedName>
        <fullName evidence="4">Uncharacterized protein, isoform B</fullName>
    </submittedName>
    <submittedName>
        <fullName evidence="3">Uncharacterized protein, isoform C</fullName>
    </submittedName>
</protein>
<dbReference type="FunCoup" id="B4LMB9">
    <property type="interactions" value="1"/>
</dbReference>
<gene>
    <name evidence="3" type="primary">Dvir\GJ19988</name>
    <name evidence="3" type="ORF">Dvir_GJ19988</name>
</gene>
<feature type="compositionally biased region" description="Basic and acidic residues" evidence="1">
    <location>
        <begin position="390"/>
        <end position="408"/>
    </location>
</feature>
<dbReference type="KEGG" id="dvi:6626899"/>
<feature type="region of interest" description="Disordered" evidence="1">
    <location>
        <begin position="378"/>
        <end position="409"/>
    </location>
</feature>
<dbReference type="EMBL" id="CH940648">
    <property type="protein sequence ID" value="EDW62014.2"/>
    <property type="molecule type" value="Genomic_DNA"/>
</dbReference>